<comment type="caution">
    <text evidence="1">The sequence shown here is derived from an EMBL/GenBank/DDBJ whole genome shotgun (WGS) entry which is preliminary data.</text>
</comment>
<dbReference type="EMBL" id="JABEOU010000032">
    <property type="protein sequence ID" value="NNG57484.1"/>
    <property type="molecule type" value="Genomic_DNA"/>
</dbReference>
<dbReference type="RefSeq" id="WP_170170816.1">
    <property type="nucleotide sequence ID" value="NZ_JABEOU010000032.1"/>
</dbReference>
<accession>A0A7Y2KNY8</accession>
<evidence type="ECO:0000313" key="2">
    <source>
        <dbReference type="Proteomes" id="UP000550136"/>
    </source>
</evidence>
<dbReference type="AlphaFoldDB" id="A0A7Y2KNY8"/>
<organism evidence="1 2">
    <name type="scientific">Sphingomonas paucimobilis</name>
    <name type="common">Pseudomonas paucimobilis</name>
    <dbReference type="NCBI Taxonomy" id="13689"/>
    <lineage>
        <taxon>Bacteria</taxon>
        <taxon>Pseudomonadati</taxon>
        <taxon>Pseudomonadota</taxon>
        <taxon>Alphaproteobacteria</taxon>
        <taxon>Sphingomonadales</taxon>
        <taxon>Sphingomonadaceae</taxon>
        <taxon>Sphingomonas</taxon>
    </lineage>
</organism>
<evidence type="ECO:0000313" key="1">
    <source>
        <dbReference type="EMBL" id="NNG57484.1"/>
    </source>
</evidence>
<sequence length="162" mass="17632">MADRVSASIIVGGTLNAAEFDELVDIIASERLAIEWDGEPFEAHHHVAGEPLSLFAHEVAGGSFDDLESWCLSHRLPFVRWCGGYSGQWGPERVVSTGDERITSYAVTEDDEVVISRSKIEMLGSFEAVLAHFDTAEFTVPPLVVRGVDADNPASHGGRHVQ</sequence>
<protein>
    <submittedName>
        <fullName evidence="1">Uncharacterized protein</fullName>
    </submittedName>
</protein>
<name>A0A7Y2KNY8_SPHPI</name>
<proteinExistence type="predicted"/>
<gene>
    <name evidence="1" type="ORF">HKX06_08860</name>
</gene>
<reference evidence="1 2" key="1">
    <citation type="submission" date="2020-05" db="EMBL/GenBank/DDBJ databases">
        <title>Draft Genome Sequences of Sphingomonas sp. Isolated from the International Space Station.</title>
        <authorList>
            <person name="Bijlani S."/>
            <person name="Singh N.K."/>
            <person name="Mason C.E."/>
            <person name="Wang C.C."/>
            <person name="Venkateswaran K."/>
        </authorList>
    </citation>
    <scope>NUCLEOTIDE SEQUENCE [LARGE SCALE GENOMIC DNA]</scope>
    <source>
        <strain evidence="1 2">FKI-L5-BR-P1</strain>
    </source>
</reference>
<dbReference type="Proteomes" id="UP000550136">
    <property type="component" value="Unassembled WGS sequence"/>
</dbReference>